<evidence type="ECO:0000313" key="2">
    <source>
        <dbReference type="Proteomes" id="UP000309340"/>
    </source>
</evidence>
<gene>
    <name evidence="1" type="ORF">B0A55_02374</name>
</gene>
<keyword evidence="2" id="KW-1185">Reference proteome</keyword>
<dbReference type="Proteomes" id="UP000309340">
    <property type="component" value="Unassembled WGS sequence"/>
</dbReference>
<accession>A0A4U0XU55</accession>
<dbReference type="EMBL" id="NAJQ01000055">
    <property type="protein sequence ID" value="TKA81240.1"/>
    <property type="molecule type" value="Genomic_DNA"/>
</dbReference>
<proteinExistence type="predicted"/>
<dbReference type="AlphaFoldDB" id="A0A4U0XU55"/>
<name>A0A4U0XU55_9PEZI</name>
<protein>
    <submittedName>
        <fullName evidence="1">Uncharacterized protein</fullName>
    </submittedName>
</protein>
<sequence>MSSADAQLAYQQGGPTYHLEAQDKFAQQFDLSRPEKAMSSYQKLLHQHTMQQFESAAASNKRRSADSEVAVASLTSQCSIESVSSTAS</sequence>
<organism evidence="1 2">
    <name type="scientific">Friedmanniomyces simplex</name>
    <dbReference type="NCBI Taxonomy" id="329884"/>
    <lineage>
        <taxon>Eukaryota</taxon>
        <taxon>Fungi</taxon>
        <taxon>Dikarya</taxon>
        <taxon>Ascomycota</taxon>
        <taxon>Pezizomycotina</taxon>
        <taxon>Dothideomycetes</taxon>
        <taxon>Dothideomycetidae</taxon>
        <taxon>Mycosphaerellales</taxon>
        <taxon>Teratosphaeriaceae</taxon>
        <taxon>Friedmanniomyces</taxon>
    </lineage>
</organism>
<evidence type="ECO:0000313" key="1">
    <source>
        <dbReference type="EMBL" id="TKA81240.1"/>
    </source>
</evidence>
<reference evidence="1 2" key="1">
    <citation type="submission" date="2017-03" db="EMBL/GenBank/DDBJ databases">
        <title>Genomes of endolithic fungi from Antarctica.</title>
        <authorList>
            <person name="Coleine C."/>
            <person name="Masonjones S."/>
            <person name="Stajich J.E."/>
        </authorList>
    </citation>
    <scope>NUCLEOTIDE SEQUENCE [LARGE SCALE GENOMIC DNA]</scope>
    <source>
        <strain evidence="1 2">CCFEE 5184</strain>
    </source>
</reference>
<comment type="caution">
    <text evidence="1">The sequence shown here is derived from an EMBL/GenBank/DDBJ whole genome shotgun (WGS) entry which is preliminary data.</text>
</comment>
<dbReference type="OrthoDB" id="5218421at2759"/>